<sequence>MIEAPELSLVHCYLYF</sequence>
<dbReference type="EMBL" id="GBXM01002135">
    <property type="protein sequence ID" value="JAI06443.1"/>
    <property type="molecule type" value="Transcribed_RNA"/>
</dbReference>
<reference evidence="1" key="2">
    <citation type="journal article" date="2015" name="Fish Shellfish Immunol.">
        <title>Early steps in the European eel (Anguilla anguilla)-Vibrio vulnificus interaction in the gills: Role of the RtxA13 toxin.</title>
        <authorList>
            <person name="Callol A."/>
            <person name="Pajuelo D."/>
            <person name="Ebbesson L."/>
            <person name="Teles M."/>
            <person name="MacKenzie S."/>
            <person name="Amaro C."/>
        </authorList>
    </citation>
    <scope>NUCLEOTIDE SEQUENCE</scope>
</reference>
<organism evidence="1">
    <name type="scientific">Anguilla anguilla</name>
    <name type="common">European freshwater eel</name>
    <name type="synonym">Muraena anguilla</name>
    <dbReference type="NCBI Taxonomy" id="7936"/>
    <lineage>
        <taxon>Eukaryota</taxon>
        <taxon>Metazoa</taxon>
        <taxon>Chordata</taxon>
        <taxon>Craniata</taxon>
        <taxon>Vertebrata</taxon>
        <taxon>Euteleostomi</taxon>
        <taxon>Actinopterygii</taxon>
        <taxon>Neopterygii</taxon>
        <taxon>Teleostei</taxon>
        <taxon>Anguilliformes</taxon>
        <taxon>Anguillidae</taxon>
        <taxon>Anguilla</taxon>
    </lineage>
</organism>
<dbReference type="AlphaFoldDB" id="A0A0E9XUP5"/>
<accession>A0A0E9XUP5</accession>
<proteinExistence type="predicted"/>
<reference evidence="1" key="1">
    <citation type="submission" date="2014-11" db="EMBL/GenBank/DDBJ databases">
        <authorList>
            <person name="Amaro Gonzalez C."/>
        </authorList>
    </citation>
    <scope>NUCLEOTIDE SEQUENCE</scope>
</reference>
<evidence type="ECO:0000313" key="1">
    <source>
        <dbReference type="EMBL" id="JAI06443.1"/>
    </source>
</evidence>
<protein>
    <submittedName>
        <fullName evidence="1">Uncharacterized protein</fullName>
    </submittedName>
</protein>
<name>A0A0E9XUP5_ANGAN</name>